<name>A0A061IUT5_TRYRA</name>
<dbReference type="Proteomes" id="UP000031737">
    <property type="component" value="Unassembled WGS sequence"/>
</dbReference>
<keyword evidence="1" id="KW-0732">Signal</keyword>
<protein>
    <recommendedName>
        <fullName evidence="4">Secreted protein</fullName>
    </recommendedName>
</protein>
<comment type="caution">
    <text evidence="2">The sequence shown here is derived from an EMBL/GenBank/DDBJ whole genome shotgun (WGS) entry which is preliminary data.</text>
</comment>
<dbReference type="EMBL" id="AUPL01008438">
    <property type="protein sequence ID" value="ESL04832.1"/>
    <property type="molecule type" value="Genomic_DNA"/>
</dbReference>
<evidence type="ECO:0000256" key="1">
    <source>
        <dbReference type="SAM" id="SignalP"/>
    </source>
</evidence>
<feature type="chain" id="PRO_5001601251" description="Secreted protein" evidence="1">
    <location>
        <begin position="32"/>
        <end position="80"/>
    </location>
</feature>
<organism evidence="2 3">
    <name type="scientific">Trypanosoma rangeli SC58</name>
    <dbReference type="NCBI Taxonomy" id="429131"/>
    <lineage>
        <taxon>Eukaryota</taxon>
        <taxon>Discoba</taxon>
        <taxon>Euglenozoa</taxon>
        <taxon>Kinetoplastea</taxon>
        <taxon>Metakinetoplastina</taxon>
        <taxon>Trypanosomatida</taxon>
        <taxon>Trypanosomatidae</taxon>
        <taxon>Trypanosoma</taxon>
        <taxon>Herpetosoma</taxon>
    </lineage>
</organism>
<evidence type="ECO:0000313" key="3">
    <source>
        <dbReference type="Proteomes" id="UP000031737"/>
    </source>
</evidence>
<dbReference type="AlphaFoldDB" id="A0A061IUT5"/>
<evidence type="ECO:0000313" key="2">
    <source>
        <dbReference type="EMBL" id="ESL04832.1"/>
    </source>
</evidence>
<accession>A0A061IUT5</accession>
<sequence length="80" mass="9572">MCFFFCFCFMGFLFCCCFCSVLFSLLTVITCKENDTYVCKEHHWVEWAPLFHISFGTVFFVPWHPSIYISIYRCPCLCVY</sequence>
<feature type="signal peptide" evidence="1">
    <location>
        <begin position="1"/>
        <end position="31"/>
    </location>
</feature>
<proteinExistence type="predicted"/>
<evidence type="ECO:0008006" key="4">
    <source>
        <dbReference type="Google" id="ProtNLM"/>
    </source>
</evidence>
<keyword evidence="3" id="KW-1185">Reference proteome</keyword>
<gene>
    <name evidence="2" type="ORF">TRSC58_07637</name>
</gene>
<reference evidence="2 3" key="1">
    <citation type="submission" date="2013-07" db="EMBL/GenBank/DDBJ databases">
        <authorList>
            <person name="Stoco P.H."/>
            <person name="Wagner G."/>
            <person name="Gerber A."/>
            <person name="Zaha A."/>
            <person name="Thompson C."/>
            <person name="Bartholomeu D.C."/>
            <person name="Luckemeyer D.D."/>
            <person name="Bahia D."/>
            <person name="Loreto E."/>
            <person name="Prestes E.B."/>
            <person name="Lima F.M."/>
            <person name="Rodrigues-Luiz G."/>
            <person name="Vallejo G.A."/>
            <person name="Filho J.F."/>
            <person name="Monteiro K.M."/>
            <person name="Tyler K.M."/>
            <person name="de Almeida L.G."/>
            <person name="Ortiz M.F."/>
            <person name="Siervo M.A."/>
            <person name="de Moraes M.H."/>
            <person name="Cunha O.L."/>
            <person name="Mendonca-Neto R."/>
            <person name="Silva R."/>
            <person name="Teixeira S.M."/>
            <person name="Murta S.M."/>
            <person name="Sincero T.C."/>
            <person name="Mendes T.A."/>
            <person name="Urmenyi T.P."/>
            <person name="Silva V.G."/>
            <person name="da Rocha W.D."/>
            <person name="Andersson B."/>
            <person name="Romanha A.J."/>
            <person name="Steindel M."/>
            <person name="de Vasconcelos A.T."/>
            <person name="Grisard E.C."/>
        </authorList>
    </citation>
    <scope>NUCLEOTIDE SEQUENCE [LARGE SCALE GENOMIC DNA]</scope>
    <source>
        <strain evidence="2 3">SC58</strain>
    </source>
</reference>
<dbReference type="VEuPathDB" id="TriTrypDB:TRSC58_07637"/>